<dbReference type="CDD" id="cd03801">
    <property type="entry name" value="GT4_PimA-like"/>
    <property type="match status" value="1"/>
</dbReference>
<protein>
    <submittedName>
        <fullName evidence="3">Group 1 glycosyl transferase</fullName>
    </submittedName>
</protein>
<dbReference type="AlphaFoldDB" id="M0MHA8"/>
<gene>
    <name evidence="3" type="ORF">C449_12275</name>
</gene>
<evidence type="ECO:0000259" key="1">
    <source>
        <dbReference type="Pfam" id="PF00534"/>
    </source>
</evidence>
<dbReference type="InterPro" id="IPR050194">
    <property type="entry name" value="Glycosyltransferase_grp1"/>
</dbReference>
<dbReference type="STRING" id="1227455.C449_12275"/>
<dbReference type="InterPro" id="IPR001296">
    <property type="entry name" value="Glyco_trans_1"/>
</dbReference>
<dbReference type="PATRIC" id="fig|1227455.4.peg.2513"/>
<dbReference type="Pfam" id="PF00534">
    <property type="entry name" value="Glycos_transf_1"/>
    <property type="match status" value="1"/>
</dbReference>
<keyword evidence="3" id="KW-0808">Transferase</keyword>
<accession>M0MHA8</accession>
<dbReference type="InParanoid" id="M0MHA8"/>
<feature type="domain" description="Glycosyl transferase family 1" evidence="1">
    <location>
        <begin position="216"/>
        <end position="383"/>
    </location>
</feature>
<dbReference type="OrthoDB" id="132546at2157"/>
<dbReference type="FunCoup" id="M0MHA8">
    <property type="interactions" value="71"/>
</dbReference>
<dbReference type="Gene3D" id="3.40.50.2000">
    <property type="entry name" value="Glycogen Phosphorylase B"/>
    <property type="match status" value="2"/>
</dbReference>
<dbReference type="InterPro" id="IPR028098">
    <property type="entry name" value="Glyco_trans_4-like_N"/>
</dbReference>
<reference evidence="3 4" key="1">
    <citation type="journal article" date="2014" name="PLoS Genet.">
        <title>Phylogenetically driven sequencing of extremely halophilic archaea reveals strategies for static and dynamic osmo-response.</title>
        <authorList>
            <person name="Becker E.A."/>
            <person name="Seitzer P.M."/>
            <person name="Tritt A."/>
            <person name="Larsen D."/>
            <person name="Krusor M."/>
            <person name="Yao A.I."/>
            <person name="Wu D."/>
            <person name="Madern D."/>
            <person name="Eisen J.A."/>
            <person name="Darling A.E."/>
            <person name="Facciotti M.T."/>
        </authorList>
    </citation>
    <scope>NUCLEOTIDE SEQUENCE [LARGE SCALE GENOMIC DNA]</scope>
    <source>
        <strain evidence="3 4">DSM 5350</strain>
    </source>
</reference>
<proteinExistence type="predicted"/>
<comment type="caution">
    <text evidence="3">The sequence shown here is derived from an EMBL/GenBank/DDBJ whole genome shotgun (WGS) entry which is preliminary data.</text>
</comment>
<sequence length="419" mass="46943">MTDNNLSLLVTTDVFWPQRTGGISKSLLTEVEGFVEAGHEVVVVTRKIESDLPTHERRSGYELFRYNSPAKGRIHYQLYPLHSVYRLRSMVEKLHDRYDFDVGYVHNPFQAAGLSTADVEIPYANVFHAPTPREIELDLARGKYGWKAPFARLVNGLIERTEGRQLERADSIVVRSEFMGTKLFDRYNGIAPGKVERIPLCVDTDRFAFEKQPRSQRAEIGLPTDRPVVLTVRRLVARMGIEHLIESISSVREEHPDVLLAIGGKGYLRPDLESVVRSEGLEDNVEFLGFIPEDDLPQHYAAADLFVMPTENLEGFGLSTIESLSCGTPVVGTPIGANPEVIGGLDEALLCDDISAEALSRAIRRWLRRSPSAENRRRCREYVESNFAAETVVPQIEEHLRDLVVGTSTPPPTDPPSPT</sequence>
<dbReference type="RefSeq" id="WP_006078315.1">
    <property type="nucleotide sequence ID" value="NZ_AOMD01000027.1"/>
</dbReference>
<dbReference type="PANTHER" id="PTHR45947:SF13">
    <property type="entry name" value="TRANSFERASE"/>
    <property type="match status" value="1"/>
</dbReference>
<dbReference type="SUPFAM" id="SSF53756">
    <property type="entry name" value="UDP-Glycosyltransferase/glycogen phosphorylase"/>
    <property type="match status" value="1"/>
</dbReference>
<name>M0MHA8_9EURY</name>
<keyword evidence="4" id="KW-1185">Reference proteome</keyword>
<dbReference type="GO" id="GO:0016757">
    <property type="term" value="F:glycosyltransferase activity"/>
    <property type="evidence" value="ECO:0007669"/>
    <property type="project" value="InterPro"/>
</dbReference>
<evidence type="ECO:0000313" key="4">
    <source>
        <dbReference type="Proteomes" id="UP000011669"/>
    </source>
</evidence>
<organism evidence="3 4">
    <name type="scientific">Halococcus saccharolyticus DSM 5350</name>
    <dbReference type="NCBI Taxonomy" id="1227455"/>
    <lineage>
        <taxon>Archaea</taxon>
        <taxon>Methanobacteriati</taxon>
        <taxon>Methanobacteriota</taxon>
        <taxon>Stenosarchaea group</taxon>
        <taxon>Halobacteria</taxon>
        <taxon>Halobacteriales</taxon>
        <taxon>Halococcaceae</taxon>
        <taxon>Halococcus</taxon>
    </lineage>
</organism>
<dbReference type="PANTHER" id="PTHR45947">
    <property type="entry name" value="SULFOQUINOVOSYL TRANSFERASE SQD2"/>
    <property type="match status" value="1"/>
</dbReference>
<feature type="domain" description="Glycosyltransferase subfamily 4-like N-terminal" evidence="2">
    <location>
        <begin position="21"/>
        <end position="206"/>
    </location>
</feature>
<dbReference type="Pfam" id="PF13439">
    <property type="entry name" value="Glyco_transf_4"/>
    <property type="match status" value="1"/>
</dbReference>
<dbReference type="EMBL" id="AOMD01000027">
    <property type="protein sequence ID" value="EMA43815.1"/>
    <property type="molecule type" value="Genomic_DNA"/>
</dbReference>
<dbReference type="Proteomes" id="UP000011669">
    <property type="component" value="Unassembled WGS sequence"/>
</dbReference>
<evidence type="ECO:0000313" key="3">
    <source>
        <dbReference type="EMBL" id="EMA43815.1"/>
    </source>
</evidence>
<evidence type="ECO:0000259" key="2">
    <source>
        <dbReference type="Pfam" id="PF13439"/>
    </source>
</evidence>